<dbReference type="PANTHER" id="PTHR23317">
    <property type="entry name" value="DEDICATOR OF CYTOKINESIS DOCK"/>
    <property type="match status" value="1"/>
</dbReference>
<dbReference type="AlphaFoldDB" id="A0A238BS18"/>
<dbReference type="OrthoDB" id="47328at2759"/>
<gene>
    <name evidence="3" type="ORF">X798_05302</name>
</gene>
<dbReference type="InterPro" id="IPR037808">
    <property type="entry name" value="C2_Dock-C"/>
</dbReference>
<dbReference type="GO" id="GO:0005085">
    <property type="term" value="F:guanyl-nucleotide exchange factor activity"/>
    <property type="evidence" value="ECO:0007669"/>
    <property type="project" value="InterPro"/>
</dbReference>
<dbReference type="PROSITE" id="PS51650">
    <property type="entry name" value="C2_DOCK"/>
    <property type="match status" value="1"/>
</dbReference>
<dbReference type="InterPro" id="IPR026791">
    <property type="entry name" value="DOCK"/>
</dbReference>
<keyword evidence="4" id="KW-1185">Reference proteome</keyword>
<feature type="domain" description="C2 DOCK-type" evidence="2">
    <location>
        <begin position="627"/>
        <end position="792"/>
    </location>
</feature>
<comment type="similarity">
    <text evidence="1">Belongs to the DOCK family.</text>
</comment>
<accession>A0A238BS18</accession>
<proteinExistence type="inferred from homology"/>
<name>A0A238BS18_9BILA</name>
<dbReference type="Gene3D" id="2.60.40.150">
    <property type="entry name" value="C2 domain"/>
    <property type="match status" value="1"/>
</dbReference>
<dbReference type="Pfam" id="PF14429">
    <property type="entry name" value="DOCK-C2"/>
    <property type="match status" value="1"/>
</dbReference>
<dbReference type="InterPro" id="IPR021816">
    <property type="entry name" value="DOCK_C/D_N"/>
</dbReference>
<organism evidence="3 4">
    <name type="scientific">Onchocerca flexuosa</name>
    <dbReference type="NCBI Taxonomy" id="387005"/>
    <lineage>
        <taxon>Eukaryota</taxon>
        <taxon>Metazoa</taxon>
        <taxon>Ecdysozoa</taxon>
        <taxon>Nematoda</taxon>
        <taxon>Chromadorea</taxon>
        <taxon>Rhabditida</taxon>
        <taxon>Spirurina</taxon>
        <taxon>Spiruromorpha</taxon>
        <taxon>Filarioidea</taxon>
        <taxon>Onchocercidae</taxon>
        <taxon>Onchocerca</taxon>
    </lineage>
</organism>
<dbReference type="PANTHER" id="PTHR23317:SF76">
    <property type="entry name" value="LD20667P"/>
    <property type="match status" value="1"/>
</dbReference>
<evidence type="ECO:0000256" key="1">
    <source>
        <dbReference type="PROSITE-ProRule" id="PRU00983"/>
    </source>
</evidence>
<dbReference type="CDD" id="cd08696">
    <property type="entry name" value="C2_Dock-C"/>
    <property type="match status" value="1"/>
</dbReference>
<evidence type="ECO:0000313" key="3">
    <source>
        <dbReference type="EMBL" id="OZC07666.1"/>
    </source>
</evidence>
<dbReference type="GO" id="GO:0007264">
    <property type="term" value="P:small GTPase-mediated signal transduction"/>
    <property type="evidence" value="ECO:0007669"/>
    <property type="project" value="InterPro"/>
</dbReference>
<sequence>MSSQGTGGQRAFALKRNKMTAADVRRHIMTGSLLLHPQNTTQMDATDTSPQTINLIEIVEPLDVEDILSQRKNNSSMYEHANNNLRRVAEFPVDDIEVRLVHRDQITIESPIPSNLSGVDPLVKDIIQTYNDSFSLVQRKYLQYSSGEAYTRLLMERPIIAQTTPKQIFEVDSDRSIGRSVSTVGEDQLDSNKHCFTIAKRDSHGSYYSSDSMCTVGSSSGGTNRDDILRAPQQLHSLASDPTVPGVVQRISNAQLDQINEARRRAHRQNALINLLPPQLEVDVIERRNTAPFPAEHTGQKLFVKVLQLNLEPSFEPVFGIITLYDLKEKQRISENFYFDLNDDLLHAMISQRADCVDEASKCTQAVFSISRPLNDVFIVIKLEKVLQPCEVADACEPYLKEDKNKERLMQTAQQYCERLGAFRMPLGWFAIDLNQILNGSHHSDKTEALTAMIASSATGQDVATASPTTLFDVESIISMETFLSYRISNSTSGTFRRVGSGTSSGAVFIGSQQSKKNRTPSQKRKIFGGLHPTVLQSDTVAMGLGLEIDSLLKDGGSSFTSSNGLQSLLLNINSFFRQEAERLTDEDLCKMLADCRKGGSKLARLKTFPVTLKIELSSGCGESLMRNLLYIYPRSVNLSNRSGPSRNIAVRVELMNAQENPVYAVFGKSSGPNITFSADTAVSYHNKIPSFYDEIKINLPVDLNDGHHILFTFFHITCKPNKVGDEVKIPIGYSWIPLLRDGRLQTGEYTLPIALEQLPQSYGYLSPNVNLPNVKWLEGHKPLFDVKLEAVTTVHTQDSHLDKFLVAYQSLGINDKKNPPVSETDLKDAIRSIIKARPEPMVAFLYVILDKLLALIANPPYTVSVSVICFEVLGQLVKICTVLLNSFRDAHGRSSLLTTYIHYHKIALKETSFVQPNSSMREPKSEDASRMLTSPESKHLLDIIREFERTNYMKATIEGDCVSKASKKKNAIN</sequence>
<dbReference type="InterPro" id="IPR035892">
    <property type="entry name" value="C2_domain_sf"/>
</dbReference>
<reference evidence="3 4" key="1">
    <citation type="submission" date="2015-12" db="EMBL/GenBank/DDBJ databases">
        <title>Draft genome of the nematode, Onchocerca flexuosa.</title>
        <authorList>
            <person name="Mitreva M."/>
        </authorList>
    </citation>
    <scope>NUCLEOTIDE SEQUENCE [LARGE SCALE GENOMIC DNA]</scope>
    <source>
        <strain evidence="3">Red Deer</strain>
    </source>
</reference>
<dbReference type="InterPro" id="IPR027007">
    <property type="entry name" value="C2_DOCK-type_domain"/>
</dbReference>
<evidence type="ECO:0000313" key="4">
    <source>
        <dbReference type="Proteomes" id="UP000242913"/>
    </source>
</evidence>
<protein>
    <recommendedName>
        <fullName evidence="2">C2 DOCK-type domain-containing protein</fullName>
    </recommendedName>
</protein>
<dbReference type="Pfam" id="PF11878">
    <property type="entry name" value="DOCK_C-D_N"/>
    <property type="match status" value="1"/>
</dbReference>
<evidence type="ECO:0000259" key="2">
    <source>
        <dbReference type="PROSITE" id="PS51650"/>
    </source>
</evidence>
<dbReference type="EMBL" id="KZ270025">
    <property type="protein sequence ID" value="OZC07666.1"/>
    <property type="molecule type" value="Genomic_DNA"/>
</dbReference>
<dbReference type="Proteomes" id="UP000242913">
    <property type="component" value="Unassembled WGS sequence"/>
</dbReference>